<reference evidence="1" key="1">
    <citation type="submission" date="2021-12" db="EMBL/GenBank/DDBJ databases">
        <title>Description of Gramella crocea sp. nov., a new bacterium isolated from activated sludge.</title>
        <authorList>
            <person name="Zhang X."/>
        </authorList>
    </citation>
    <scope>NUCLEOTIDE SEQUENCE</scope>
    <source>
        <strain evidence="1">YB25</strain>
    </source>
</reference>
<accession>A0A9X1UVH7</accession>
<dbReference type="AlphaFoldDB" id="A0A9X1UVH7"/>
<dbReference type="InterPro" id="IPR022172">
    <property type="entry name" value="DUF3703"/>
</dbReference>
<dbReference type="Pfam" id="PF12487">
    <property type="entry name" value="DUF3703"/>
    <property type="match status" value="1"/>
</dbReference>
<name>A0A9X1UVH7_9FLAO</name>
<dbReference type="EMBL" id="JAJSON010000012">
    <property type="protein sequence ID" value="MCG9970871.1"/>
    <property type="molecule type" value="Genomic_DNA"/>
</dbReference>
<organism evidence="1 2">
    <name type="scientific">Christiangramia crocea</name>
    <dbReference type="NCBI Taxonomy" id="2904124"/>
    <lineage>
        <taxon>Bacteria</taxon>
        <taxon>Pseudomonadati</taxon>
        <taxon>Bacteroidota</taxon>
        <taxon>Flavobacteriia</taxon>
        <taxon>Flavobacteriales</taxon>
        <taxon>Flavobacteriaceae</taxon>
        <taxon>Christiangramia</taxon>
    </lineage>
</organism>
<proteinExistence type="predicted"/>
<evidence type="ECO:0000313" key="1">
    <source>
        <dbReference type="EMBL" id="MCG9970871.1"/>
    </source>
</evidence>
<evidence type="ECO:0000313" key="2">
    <source>
        <dbReference type="Proteomes" id="UP001139344"/>
    </source>
</evidence>
<comment type="caution">
    <text evidence="1">The sequence shown here is derived from an EMBL/GenBank/DDBJ whole genome shotgun (WGS) entry which is preliminary data.</text>
</comment>
<gene>
    <name evidence="1" type="ORF">LU635_04405</name>
</gene>
<sequence>MPFFMPQHIRVHYKEEILRYREHLRNKDYHTAWYSLERSHVLGQAYPVEHTYSHWLMLRFGLKKRNLKEVTGQIPRLLAGGLKSFIGLIPVGNTGGANVPPLRPMEIAPDLKAILENKTNKHNVC</sequence>
<protein>
    <submittedName>
        <fullName evidence="1">DUF3703 domain-containing protein</fullName>
    </submittedName>
</protein>
<keyword evidence="2" id="KW-1185">Reference proteome</keyword>
<dbReference type="Proteomes" id="UP001139344">
    <property type="component" value="Unassembled WGS sequence"/>
</dbReference>